<organism evidence="3 4">
    <name type="scientific">Passalora fulva</name>
    <name type="common">Tomato leaf mold</name>
    <name type="synonym">Cladosporium fulvum</name>
    <dbReference type="NCBI Taxonomy" id="5499"/>
    <lineage>
        <taxon>Eukaryota</taxon>
        <taxon>Fungi</taxon>
        <taxon>Dikarya</taxon>
        <taxon>Ascomycota</taxon>
        <taxon>Pezizomycotina</taxon>
        <taxon>Dothideomycetes</taxon>
        <taxon>Dothideomycetidae</taxon>
        <taxon>Mycosphaerellales</taxon>
        <taxon>Mycosphaerellaceae</taxon>
        <taxon>Fulvia</taxon>
    </lineage>
</organism>
<feature type="transmembrane region" description="Helical" evidence="2">
    <location>
        <begin position="372"/>
        <end position="397"/>
    </location>
</feature>
<evidence type="ECO:0000256" key="2">
    <source>
        <dbReference type="SAM" id="Phobius"/>
    </source>
</evidence>
<reference evidence="3" key="1">
    <citation type="submission" date="2021-12" db="EMBL/GenBank/DDBJ databases">
        <authorList>
            <person name="Zaccaron A."/>
            <person name="Stergiopoulos I."/>
        </authorList>
    </citation>
    <scope>NUCLEOTIDE SEQUENCE</scope>
    <source>
        <strain evidence="3">Race5_Kim</strain>
    </source>
</reference>
<evidence type="ECO:0000313" key="4">
    <source>
        <dbReference type="Proteomes" id="UP000756132"/>
    </source>
</evidence>
<keyword evidence="2" id="KW-1133">Transmembrane helix</keyword>
<feature type="transmembrane region" description="Helical" evidence="2">
    <location>
        <begin position="341"/>
        <end position="360"/>
    </location>
</feature>
<sequence>MISNIFLSAFIVPAYTNNLSFSSLADLWGGELAPYQNRTYVPDQRPGKFDGGQCCLVALNHSLQINDDTLEYAPGQTALRGDLGIIVDSPNPCTAGYNGSSGGDPQVWITYDWCVENCGSSWVMPRLSSAGVQDWLQPMVGYMLSSVIFCLNIARRRRIRVPERLFPKRLSSIGGICSSIYQIPLASAVVTIDTITWLAIIFPMAGPMILAGIVEGLLDIRILGVLHDGSDRLTTRQRAHMLYCALLGDLDISPAWERSVERVAHLPHLFRNRSSSATVLAIQAHRKSTRHTSMSPTAGRKPSSRANTVVSSWSEASQVTQRGIDDTKNQLRCMLQSQNSFGSTVGAAVLFYTGSFVYALNDLRKTSGYGGTAHGLAFGVFWMTIPHVSIVSSFLLAGDNTKVWEAATYGHRRRSRMSQVQYPSAPRRTSSAPNLQRHAGLLQDEGPFDNLQYKIYEAVSDSSHRQAWLWDRGGSKAVWLKQMAQEYPELESACNRILRLGWTGWALQVLSATMILILFPCLAGMMLSYSMPATGLSCRSMTTLVYGSSQTLLIGLWLFDWAVWKTRAGVYRTLFSIPSLEAKNMVRWMWYALLWLGAVTAFFTSIMGTGMCS</sequence>
<evidence type="ECO:0000313" key="3">
    <source>
        <dbReference type="EMBL" id="UJO22529.1"/>
    </source>
</evidence>
<protein>
    <submittedName>
        <fullName evidence="3">Uncharacterized protein</fullName>
    </submittedName>
</protein>
<dbReference type="OrthoDB" id="5392263at2759"/>
<feature type="transmembrane region" description="Helical" evidence="2">
    <location>
        <begin position="166"/>
        <end position="183"/>
    </location>
</feature>
<feature type="transmembrane region" description="Helical" evidence="2">
    <location>
        <begin position="195"/>
        <end position="218"/>
    </location>
</feature>
<keyword evidence="4" id="KW-1185">Reference proteome</keyword>
<dbReference type="GeneID" id="71992103"/>
<accession>A0A9Q8PH33</accession>
<dbReference type="Proteomes" id="UP000756132">
    <property type="component" value="Chromosome 10"/>
</dbReference>
<feature type="transmembrane region" description="Helical" evidence="2">
    <location>
        <begin position="543"/>
        <end position="564"/>
    </location>
</feature>
<reference evidence="3" key="2">
    <citation type="journal article" date="2022" name="Microb. Genom.">
        <title>A chromosome-scale genome assembly of the tomato pathogen Cladosporium fulvum reveals a compartmentalized genome architecture and the presence of a dispensable chromosome.</title>
        <authorList>
            <person name="Zaccaron A.Z."/>
            <person name="Chen L.H."/>
            <person name="Samaras A."/>
            <person name="Stergiopoulos I."/>
        </authorList>
    </citation>
    <scope>NUCLEOTIDE SEQUENCE</scope>
    <source>
        <strain evidence="3">Race5_Kim</strain>
    </source>
</reference>
<proteinExistence type="predicted"/>
<feature type="transmembrane region" description="Helical" evidence="2">
    <location>
        <begin position="585"/>
        <end position="607"/>
    </location>
</feature>
<feature type="region of interest" description="Disordered" evidence="1">
    <location>
        <begin position="415"/>
        <end position="434"/>
    </location>
</feature>
<feature type="compositionally biased region" description="Polar residues" evidence="1">
    <location>
        <begin position="417"/>
        <end position="434"/>
    </location>
</feature>
<keyword evidence="2" id="KW-0812">Transmembrane</keyword>
<feature type="transmembrane region" description="Helical" evidence="2">
    <location>
        <begin position="135"/>
        <end position="154"/>
    </location>
</feature>
<name>A0A9Q8PH33_PASFU</name>
<dbReference type="RefSeq" id="XP_047766895.1">
    <property type="nucleotide sequence ID" value="XM_047911373.1"/>
</dbReference>
<feature type="transmembrane region" description="Helical" evidence="2">
    <location>
        <begin position="505"/>
        <end position="531"/>
    </location>
</feature>
<gene>
    <name evidence="3" type="ORF">CLAFUR5_12225</name>
</gene>
<dbReference type="KEGG" id="ffu:CLAFUR5_12225"/>
<dbReference type="EMBL" id="CP090172">
    <property type="protein sequence ID" value="UJO22529.1"/>
    <property type="molecule type" value="Genomic_DNA"/>
</dbReference>
<dbReference type="AlphaFoldDB" id="A0A9Q8PH33"/>
<evidence type="ECO:0000256" key="1">
    <source>
        <dbReference type="SAM" id="MobiDB-lite"/>
    </source>
</evidence>
<feature type="region of interest" description="Disordered" evidence="1">
    <location>
        <begin position="289"/>
        <end position="312"/>
    </location>
</feature>
<keyword evidence="2" id="KW-0472">Membrane</keyword>